<sequence>MARNNPTLYGYAPDTNSWLDFFGLNCTQKNDGFIMIPKKKTNKTEGLRREDTMRRILEETYGKGHVLSERMLYNKKGIKETAGKSGKESGRRIEFIVLDNISVSLLQYYGVRHEIND</sequence>
<dbReference type="Proteomes" id="UP000448877">
    <property type="component" value="Unassembled WGS sequence"/>
</dbReference>
<name>A0A642PP48_9BACE</name>
<comment type="caution">
    <text evidence="1">The sequence shown here is derived from an EMBL/GenBank/DDBJ whole genome shotgun (WGS) entry which is preliminary data.</text>
</comment>
<gene>
    <name evidence="1" type="ORF">F2Y81_28010</name>
</gene>
<dbReference type="AlphaFoldDB" id="A0A642PP48"/>
<reference evidence="1 2" key="1">
    <citation type="journal article" date="2019" name="Nat. Med.">
        <title>A library of human gut bacterial isolates paired with longitudinal multiomics data enables mechanistic microbiome research.</title>
        <authorList>
            <person name="Poyet M."/>
            <person name="Groussin M."/>
            <person name="Gibbons S.M."/>
            <person name="Avila-Pacheco J."/>
            <person name="Jiang X."/>
            <person name="Kearney S.M."/>
            <person name="Perrotta A.R."/>
            <person name="Berdy B."/>
            <person name="Zhao S."/>
            <person name="Lieberman T.D."/>
            <person name="Swanson P.K."/>
            <person name="Smith M."/>
            <person name="Roesemann S."/>
            <person name="Alexander J.E."/>
            <person name="Rich S.A."/>
            <person name="Livny J."/>
            <person name="Vlamakis H."/>
            <person name="Clish C."/>
            <person name="Bullock K."/>
            <person name="Deik A."/>
            <person name="Scott J."/>
            <person name="Pierce K.A."/>
            <person name="Xavier R.J."/>
            <person name="Alm E.J."/>
        </authorList>
    </citation>
    <scope>NUCLEOTIDE SEQUENCE [LARGE SCALE GENOMIC DNA]</scope>
    <source>
        <strain evidence="1 2">BIOML-A6</strain>
    </source>
</reference>
<accession>A0A642PP48</accession>
<proteinExistence type="predicted"/>
<evidence type="ECO:0000313" key="2">
    <source>
        <dbReference type="Proteomes" id="UP000448877"/>
    </source>
</evidence>
<evidence type="ECO:0000313" key="1">
    <source>
        <dbReference type="EMBL" id="KAA5411805.1"/>
    </source>
</evidence>
<dbReference type="RefSeq" id="WP_149920723.1">
    <property type="nucleotide sequence ID" value="NZ_VVYV01000095.1"/>
</dbReference>
<dbReference type="EMBL" id="VVYV01000095">
    <property type="protein sequence ID" value="KAA5411805.1"/>
    <property type="molecule type" value="Genomic_DNA"/>
</dbReference>
<protein>
    <submittedName>
        <fullName evidence="1">Uncharacterized protein</fullName>
    </submittedName>
</protein>
<organism evidence="1 2">
    <name type="scientific">Bacteroides cellulosilyticus</name>
    <dbReference type="NCBI Taxonomy" id="246787"/>
    <lineage>
        <taxon>Bacteria</taxon>
        <taxon>Pseudomonadati</taxon>
        <taxon>Bacteroidota</taxon>
        <taxon>Bacteroidia</taxon>
        <taxon>Bacteroidales</taxon>
        <taxon>Bacteroidaceae</taxon>
        <taxon>Bacteroides</taxon>
    </lineage>
</organism>